<evidence type="ECO:0008006" key="6">
    <source>
        <dbReference type="Google" id="ProtNLM"/>
    </source>
</evidence>
<comment type="similarity">
    <text evidence="1">Belongs to the universal ribosomal protein uS8 family.</text>
</comment>
<dbReference type="GO" id="GO:1990904">
    <property type="term" value="C:ribonucleoprotein complex"/>
    <property type="evidence" value="ECO:0007669"/>
    <property type="project" value="UniProtKB-KW"/>
</dbReference>
<comment type="caution">
    <text evidence="4">The sequence shown here is derived from an EMBL/GenBank/DDBJ whole genome shotgun (WGS) entry which is preliminary data.</text>
</comment>
<dbReference type="InterPro" id="IPR000630">
    <property type="entry name" value="Ribosomal_uS8"/>
</dbReference>
<accession>A0AA39RAS8</accession>
<dbReference type="EMBL" id="JAFEKC020000002">
    <property type="protein sequence ID" value="KAK0516638.1"/>
    <property type="molecule type" value="Genomic_DNA"/>
</dbReference>
<dbReference type="Proteomes" id="UP001166286">
    <property type="component" value="Unassembled WGS sequence"/>
</dbReference>
<dbReference type="GO" id="GO:0003735">
    <property type="term" value="F:structural constituent of ribosome"/>
    <property type="evidence" value="ECO:0007669"/>
    <property type="project" value="InterPro"/>
</dbReference>
<name>A0AA39RAS8_9LECA</name>
<dbReference type="Gene3D" id="3.30.1490.10">
    <property type="match status" value="1"/>
</dbReference>
<dbReference type="GO" id="GO:0006412">
    <property type="term" value="P:translation"/>
    <property type="evidence" value="ECO:0007669"/>
    <property type="project" value="InterPro"/>
</dbReference>
<dbReference type="FunFam" id="3.30.1490.10:FF:000005">
    <property type="entry name" value="Mitochondrial 40S ribosomal protein S8"/>
    <property type="match status" value="1"/>
</dbReference>
<evidence type="ECO:0000256" key="1">
    <source>
        <dbReference type="ARBA" id="ARBA00006471"/>
    </source>
</evidence>
<dbReference type="PANTHER" id="PTHR11758">
    <property type="entry name" value="40S RIBOSOMAL PROTEIN S15A"/>
    <property type="match status" value="1"/>
</dbReference>
<evidence type="ECO:0000256" key="3">
    <source>
        <dbReference type="ARBA" id="ARBA00023274"/>
    </source>
</evidence>
<keyword evidence="3" id="KW-0687">Ribonucleoprotein</keyword>
<keyword evidence="2" id="KW-0689">Ribosomal protein</keyword>
<evidence type="ECO:0000256" key="2">
    <source>
        <dbReference type="ARBA" id="ARBA00022980"/>
    </source>
</evidence>
<dbReference type="SUPFAM" id="SSF56047">
    <property type="entry name" value="Ribosomal protein S8"/>
    <property type="match status" value="1"/>
</dbReference>
<sequence>MSLVLLAHACSHLQNASKARLGLTSLPSTTQLHNLLLQLQKHGYVNTVSLGGPTPPPPSALAPIMSANPAARQEMLESGHIAWGAKDVPEGDSWGGVDDGGTVTQENIASRRLWVGLKYWNNRPVLEKMRLVSKPTRRVWMPVGDLERLARGERRGYVKGLRGVGEAMFVTTDRGIMEIRECMERRIGGMLLCRVNPVEF</sequence>
<evidence type="ECO:0000313" key="4">
    <source>
        <dbReference type="EMBL" id="KAK0516638.1"/>
    </source>
</evidence>
<gene>
    <name evidence="4" type="ORF">JMJ35_001241</name>
</gene>
<dbReference type="AlphaFoldDB" id="A0AA39RAS8"/>
<keyword evidence="5" id="KW-1185">Reference proteome</keyword>
<dbReference type="GO" id="GO:0005840">
    <property type="term" value="C:ribosome"/>
    <property type="evidence" value="ECO:0007669"/>
    <property type="project" value="UniProtKB-KW"/>
</dbReference>
<dbReference type="InterPro" id="IPR035987">
    <property type="entry name" value="Ribosomal_uS8_sf"/>
</dbReference>
<evidence type="ECO:0000313" key="5">
    <source>
        <dbReference type="Proteomes" id="UP001166286"/>
    </source>
</evidence>
<protein>
    <recommendedName>
        <fullName evidence="6">Ribosomal protein S8</fullName>
    </recommendedName>
</protein>
<organism evidence="4 5">
    <name type="scientific">Cladonia borealis</name>
    <dbReference type="NCBI Taxonomy" id="184061"/>
    <lineage>
        <taxon>Eukaryota</taxon>
        <taxon>Fungi</taxon>
        <taxon>Dikarya</taxon>
        <taxon>Ascomycota</taxon>
        <taxon>Pezizomycotina</taxon>
        <taxon>Lecanoromycetes</taxon>
        <taxon>OSLEUM clade</taxon>
        <taxon>Lecanoromycetidae</taxon>
        <taxon>Lecanorales</taxon>
        <taxon>Lecanorineae</taxon>
        <taxon>Cladoniaceae</taxon>
        <taxon>Cladonia</taxon>
    </lineage>
</organism>
<dbReference type="Pfam" id="PF00410">
    <property type="entry name" value="Ribosomal_S8"/>
    <property type="match status" value="1"/>
</dbReference>
<proteinExistence type="inferred from homology"/>
<reference evidence="4" key="1">
    <citation type="submission" date="2023-03" db="EMBL/GenBank/DDBJ databases">
        <title>Complete genome of Cladonia borealis.</title>
        <authorList>
            <person name="Park H."/>
        </authorList>
    </citation>
    <scope>NUCLEOTIDE SEQUENCE</scope>
    <source>
        <strain evidence="4">ANT050790</strain>
    </source>
</reference>